<dbReference type="SUPFAM" id="SSF46689">
    <property type="entry name" value="Homeodomain-like"/>
    <property type="match status" value="2"/>
</dbReference>
<dbReference type="SUPFAM" id="SSF51182">
    <property type="entry name" value="RmlC-like cupins"/>
    <property type="match status" value="1"/>
</dbReference>
<dbReference type="Gene3D" id="1.10.10.60">
    <property type="entry name" value="Homeodomain-like"/>
    <property type="match status" value="2"/>
</dbReference>
<dbReference type="PRINTS" id="PR00032">
    <property type="entry name" value="HTHARAC"/>
</dbReference>
<comment type="caution">
    <text evidence="5">The sequence shown here is derived from an EMBL/GenBank/DDBJ whole genome shotgun (WGS) entry which is preliminary data.</text>
</comment>
<dbReference type="Gene3D" id="2.60.120.10">
    <property type="entry name" value="Jelly Rolls"/>
    <property type="match status" value="1"/>
</dbReference>
<protein>
    <submittedName>
        <fullName evidence="5">AraC family transcriptional regulator</fullName>
    </submittedName>
</protein>
<evidence type="ECO:0000256" key="1">
    <source>
        <dbReference type="ARBA" id="ARBA00023015"/>
    </source>
</evidence>
<dbReference type="InterPro" id="IPR011051">
    <property type="entry name" value="RmlC_Cupin_sf"/>
</dbReference>
<dbReference type="AlphaFoldDB" id="A0AAW5N456"/>
<gene>
    <name evidence="5" type="ORF">NW209_07965</name>
</gene>
<keyword evidence="2" id="KW-0238">DNA-binding</keyword>
<dbReference type="RefSeq" id="WP_258335733.1">
    <property type="nucleotide sequence ID" value="NZ_JANRHJ010000008.1"/>
</dbReference>
<dbReference type="InterPro" id="IPR014710">
    <property type="entry name" value="RmlC-like_jellyroll"/>
</dbReference>
<reference evidence="5 6" key="1">
    <citation type="submission" date="2022-08" db="EMBL/GenBank/DDBJ databases">
        <authorList>
            <person name="Zeman M."/>
            <person name="Kubasova T."/>
        </authorList>
    </citation>
    <scope>NUCLEOTIDE SEQUENCE [LARGE SCALE GENOMIC DNA]</scope>
    <source>
        <strain evidence="5 6">ET62</strain>
    </source>
</reference>
<keyword evidence="3" id="KW-0804">Transcription</keyword>
<dbReference type="PANTHER" id="PTHR43280:SF2">
    <property type="entry name" value="HTH-TYPE TRANSCRIPTIONAL REGULATOR EXSA"/>
    <property type="match status" value="1"/>
</dbReference>
<dbReference type="PROSITE" id="PS00041">
    <property type="entry name" value="HTH_ARAC_FAMILY_1"/>
    <property type="match status" value="1"/>
</dbReference>
<dbReference type="PROSITE" id="PS01124">
    <property type="entry name" value="HTH_ARAC_FAMILY_2"/>
    <property type="match status" value="1"/>
</dbReference>
<dbReference type="EMBL" id="JANRHJ010000008">
    <property type="protein sequence ID" value="MCR8873947.1"/>
    <property type="molecule type" value="Genomic_DNA"/>
</dbReference>
<evidence type="ECO:0000256" key="3">
    <source>
        <dbReference type="ARBA" id="ARBA00023163"/>
    </source>
</evidence>
<sequence>MKTTIEKVERKHGSSFSVIAYTNPYFAAPLHIHPEYELILIEEGGGLNFVGDSIRKMQVGDFMFIGSNLPHLWLSSDEYYEADTTLKSRSIYTQFNVDIFPENMFNIPELAPIDTLIKASEKGVLFLGDNIDHFKKEFRELVDRQGFDKWYRLCKLLHGLSTQCRYELLTSETFTPDNSYTDNSTIAKVHLYINRHYQEELNLEDIANFVGMNPSALCRYYKRHTGKKMFEYLSGLRISYAMKLLMNRNINISQVAYDCGYNSLSHFNRQFKEITGYTPTEYIKHILHLY</sequence>
<evidence type="ECO:0000259" key="4">
    <source>
        <dbReference type="PROSITE" id="PS01124"/>
    </source>
</evidence>
<dbReference type="InterPro" id="IPR020449">
    <property type="entry name" value="Tscrpt_reg_AraC-type_HTH"/>
</dbReference>
<evidence type="ECO:0000313" key="6">
    <source>
        <dbReference type="Proteomes" id="UP001204579"/>
    </source>
</evidence>
<keyword evidence="6" id="KW-1185">Reference proteome</keyword>
<accession>A0AAW5N456</accession>
<evidence type="ECO:0000313" key="5">
    <source>
        <dbReference type="EMBL" id="MCR8873947.1"/>
    </source>
</evidence>
<organism evidence="5 6">
    <name type="scientific">Phocaeicola barnesiae</name>
    <dbReference type="NCBI Taxonomy" id="376804"/>
    <lineage>
        <taxon>Bacteria</taxon>
        <taxon>Pseudomonadati</taxon>
        <taxon>Bacteroidota</taxon>
        <taxon>Bacteroidia</taxon>
        <taxon>Bacteroidales</taxon>
        <taxon>Bacteroidaceae</taxon>
        <taxon>Phocaeicola</taxon>
    </lineage>
</organism>
<dbReference type="InterPro" id="IPR009057">
    <property type="entry name" value="Homeodomain-like_sf"/>
</dbReference>
<evidence type="ECO:0000256" key="2">
    <source>
        <dbReference type="ARBA" id="ARBA00023125"/>
    </source>
</evidence>
<dbReference type="SMART" id="SM00342">
    <property type="entry name" value="HTH_ARAC"/>
    <property type="match status" value="1"/>
</dbReference>
<keyword evidence="1" id="KW-0805">Transcription regulation</keyword>
<dbReference type="GO" id="GO:0043565">
    <property type="term" value="F:sequence-specific DNA binding"/>
    <property type="evidence" value="ECO:0007669"/>
    <property type="project" value="InterPro"/>
</dbReference>
<dbReference type="Pfam" id="PF12833">
    <property type="entry name" value="HTH_18"/>
    <property type="match status" value="1"/>
</dbReference>
<proteinExistence type="predicted"/>
<dbReference type="InterPro" id="IPR018062">
    <property type="entry name" value="HTH_AraC-typ_CS"/>
</dbReference>
<feature type="domain" description="HTH araC/xylS-type" evidence="4">
    <location>
        <begin position="187"/>
        <end position="285"/>
    </location>
</feature>
<dbReference type="InterPro" id="IPR018060">
    <property type="entry name" value="HTH_AraC"/>
</dbReference>
<dbReference type="PANTHER" id="PTHR43280">
    <property type="entry name" value="ARAC-FAMILY TRANSCRIPTIONAL REGULATOR"/>
    <property type="match status" value="1"/>
</dbReference>
<name>A0AAW5N456_9BACT</name>
<dbReference type="Proteomes" id="UP001204579">
    <property type="component" value="Unassembled WGS sequence"/>
</dbReference>
<dbReference type="GO" id="GO:0003700">
    <property type="term" value="F:DNA-binding transcription factor activity"/>
    <property type="evidence" value="ECO:0007669"/>
    <property type="project" value="InterPro"/>
</dbReference>